<dbReference type="PANTHER" id="PTHR43861">
    <property type="entry name" value="TRANS-ACONITATE 2-METHYLTRANSFERASE-RELATED"/>
    <property type="match status" value="1"/>
</dbReference>
<dbReference type="SUPFAM" id="SSF53335">
    <property type="entry name" value="S-adenosyl-L-methionine-dependent methyltransferases"/>
    <property type="match status" value="1"/>
</dbReference>
<keyword evidence="2" id="KW-0489">Methyltransferase</keyword>
<sequence length="257" mass="28330">MIAYYETGCGMTDWNAWQRSWDRQQQWYLPDREERFRVMLDTVEALAGPAPRVLDLACGTGSISERLLARFPGAVSVGVDQDPALLAIARGHFAAEPRLTLVTADLTDPAWADRLPPGPYDAVVTATALHWLRTDDLVRLYGDLAALLAPGAVFLNADHAPQAGIELLAAVDRVFQERRQARERAEGVLDWKEWWAAAAAEPALAEHVEARFALYGSHADGESHPAEWHTAQLVEAGFREAGILWRSVDDALVAAVR</sequence>
<dbReference type="PANTHER" id="PTHR43861:SF1">
    <property type="entry name" value="TRANS-ACONITATE 2-METHYLTRANSFERASE"/>
    <property type="match status" value="1"/>
</dbReference>
<keyword evidence="2" id="KW-0808">Transferase</keyword>
<feature type="domain" description="Methyltransferase type 12" evidence="1">
    <location>
        <begin position="54"/>
        <end position="154"/>
    </location>
</feature>
<evidence type="ECO:0000313" key="3">
    <source>
        <dbReference type="Proteomes" id="UP001206483"/>
    </source>
</evidence>
<evidence type="ECO:0000313" key="2">
    <source>
        <dbReference type="EMBL" id="MCP2309001.1"/>
    </source>
</evidence>
<comment type="caution">
    <text evidence="2">The sequence shown here is derived from an EMBL/GenBank/DDBJ whole genome shotgun (WGS) entry which is preliminary data.</text>
</comment>
<dbReference type="EMBL" id="JAMZDX010000002">
    <property type="protein sequence ID" value="MCP2309001.1"/>
    <property type="molecule type" value="Genomic_DNA"/>
</dbReference>
<keyword evidence="3" id="KW-1185">Reference proteome</keyword>
<dbReference type="InterPro" id="IPR029063">
    <property type="entry name" value="SAM-dependent_MTases_sf"/>
</dbReference>
<accession>A0ABT1IVS1</accession>
<protein>
    <submittedName>
        <fullName evidence="2">Trans-aconitate methyltransferase</fullName>
    </submittedName>
</protein>
<dbReference type="Pfam" id="PF08242">
    <property type="entry name" value="Methyltransf_12"/>
    <property type="match status" value="1"/>
</dbReference>
<gene>
    <name evidence="2" type="ORF">FHR36_002125</name>
</gene>
<name>A0ABT1IVS1_9ACTN</name>
<evidence type="ECO:0000259" key="1">
    <source>
        <dbReference type="Pfam" id="PF08242"/>
    </source>
</evidence>
<dbReference type="Gene3D" id="3.40.50.150">
    <property type="entry name" value="Vaccinia Virus protein VP39"/>
    <property type="match status" value="1"/>
</dbReference>
<dbReference type="GO" id="GO:0032259">
    <property type="term" value="P:methylation"/>
    <property type="evidence" value="ECO:0007669"/>
    <property type="project" value="UniProtKB-KW"/>
</dbReference>
<dbReference type="CDD" id="cd02440">
    <property type="entry name" value="AdoMet_MTases"/>
    <property type="match status" value="1"/>
</dbReference>
<dbReference type="GO" id="GO:0008168">
    <property type="term" value="F:methyltransferase activity"/>
    <property type="evidence" value="ECO:0007669"/>
    <property type="project" value="UniProtKB-KW"/>
</dbReference>
<dbReference type="InterPro" id="IPR013217">
    <property type="entry name" value="Methyltransf_12"/>
</dbReference>
<proteinExistence type="predicted"/>
<dbReference type="Proteomes" id="UP001206483">
    <property type="component" value="Unassembled WGS sequence"/>
</dbReference>
<reference evidence="2 3" key="1">
    <citation type="submission" date="2022-06" db="EMBL/GenBank/DDBJ databases">
        <title>Sequencing the genomes of 1000 actinobacteria strains.</title>
        <authorList>
            <person name="Klenk H.-P."/>
        </authorList>
    </citation>
    <scope>NUCLEOTIDE SEQUENCE [LARGE SCALE GENOMIC DNA]</scope>
    <source>
        <strain evidence="2 3">DSM 41656</strain>
    </source>
</reference>
<organism evidence="2 3">
    <name type="scientific">Kitasatospora paracochleata</name>
    <dbReference type="NCBI Taxonomy" id="58354"/>
    <lineage>
        <taxon>Bacteria</taxon>
        <taxon>Bacillati</taxon>
        <taxon>Actinomycetota</taxon>
        <taxon>Actinomycetes</taxon>
        <taxon>Kitasatosporales</taxon>
        <taxon>Streptomycetaceae</taxon>
        <taxon>Kitasatospora</taxon>
    </lineage>
</organism>